<feature type="region of interest" description="Disordered" evidence="1">
    <location>
        <begin position="240"/>
        <end position="300"/>
    </location>
</feature>
<feature type="compositionally biased region" description="Polar residues" evidence="1">
    <location>
        <begin position="247"/>
        <end position="257"/>
    </location>
</feature>
<evidence type="ECO:0000256" key="1">
    <source>
        <dbReference type="SAM" id="MobiDB-lite"/>
    </source>
</evidence>
<feature type="compositionally biased region" description="Basic and acidic residues" evidence="1">
    <location>
        <begin position="289"/>
        <end position="300"/>
    </location>
</feature>
<dbReference type="KEGG" id="mlr:MELLADRAFT_76089"/>
<dbReference type="HOGENOM" id="CLU_642634_0_0_1"/>
<protein>
    <submittedName>
        <fullName evidence="2">Uncharacterized protein</fullName>
    </submittedName>
</protein>
<keyword evidence="3" id="KW-1185">Reference proteome</keyword>
<dbReference type="Proteomes" id="UP000001072">
    <property type="component" value="Unassembled WGS sequence"/>
</dbReference>
<dbReference type="VEuPathDB" id="FungiDB:MELLADRAFT_76089"/>
<evidence type="ECO:0000313" key="3">
    <source>
        <dbReference type="Proteomes" id="UP000001072"/>
    </source>
</evidence>
<evidence type="ECO:0000313" key="2">
    <source>
        <dbReference type="EMBL" id="EGF98394.1"/>
    </source>
</evidence>
<proteinExistence type="predicted"/>
<dbReference type="EMBL" id="GL883177">
    <property type="protein sequence ID" value="EGF98394.1"/>
    <property type="molecule type" value="Genomic_DNA"/>
</dbReference>
<name>F4SAD8_MELLP</name>
<organism evidence="3">
    <name type="scientific">Melampsora larici-populina (strain 98AG31 / pathotype 3-4-7)</name>
    <name type="common">Poplar leaf rust fungus</name>
    <dbReference type="NCBI Taxonomy" id="747676"/>
    <lineage>
        <taxon>Eukaryota</taxon>
        <taxon>Fungi</taxon>
        <taxon>Dikarya</taxon>
        <taxon>Basidiomycota</taxon>
        <taxon>Pucciniomycotina</taxon>
        <taxon>Pucciniomycetes</taxon>
        <taxon>Pucciniales</taxon>
        <taxon>Melampsoraceae</taxon>
        <taxon>Melampsora</taxon>
    </lineage>
</organism>
<feature type="region of interest" description="Disordered" evidence="1">
    <location>
        <begin position="35"/>
        <end position="63"/>
    </location>
</feature>
<reference evidence="3" key="1">
    <citation type="journal article" date="2011" name="Proc. Natl. Acad. Sci. U.S.A.">
        <title>Obligate biotrophy features unraveled by the genomic analysis of rust fungi.</title>
        <authorList>
            <person name="Duplessis S."/>
            <person name="Cuomo C.A."/>
            <person name="Lin Y.-C."/>
            <person name="Aerts A."/>
            <person name="Tisserant E."/>
            <person name="Veneault-Fourrey C."/>
            <person name="Joly D.L."/>
            <person name="Hacquard S."/>
            <person name="Amselem J."/>
            <person name="Cantarel B.L."/>
            <person name="Chiu R."/>
            <person name="Coutinho P.M."/>
            <person name="Feau N."/>
            <person name="Field M."/>
            <person name="Frey P."/>
            <person name="Gelhaye E."/>
            <person name="Goldberg J."/>
            <person name="Grabherr M.G."/>
            <person name="Kodira C.D."/>
            <person name="Kohler A."/>
            <person name="Kuees U."/>
            <person name="Lindquist E.A."/>
            <person name="Lucas S.M."/>
            <person name="Mago R."/>
            <person name="Mauceli E."/>
            <person name="Morin E."/>
            <person name="Murat C."/>
            <person name="Pangilinan J.L."/>
            <person name="Park R."/>
            <person name="Pearson M."/>
            <person name="Quesneville H."/>
            <person name="Rouhier N."/>
            <person name="Sakthikumar S."/>
            <person name="Salamov A.A."/>
            <person name="Schmutz J."/>
            <person name="Selles B."/>
            <person name="Shapiro H."/>
            <person name="Tanguay P."/>
            <person name="Tuskan G.A."/>
            <person name="Henrissat B."/>
            <person name="Van de Peer Y."/>
            <person name="Rouze P."/>
            <person name="Ellis J.G."/>
            <person name="Dodds P.N."/>
            <person name="Schein J.E."/>
            <person name="Zhong S."/>
            <person name="Hamelin R.C."/>
            <person name="Grigoriev I.V."/>
            <person name="Szabo L.J."/>
            <person name="Martin F."/>
        </authorList>
    </citation>
    <scope>NUCLEOTIDE SEQUENCE [LARGE SCALE GENOMIC DNA]</scope>
    <source>
        <strain evidence="3">98AG31 / pathotype 3-4-7</strain>
    </source>
</reference>
<dbReference type="GeneID" id="18932725"/>
<dbReference type="AlphaFoldDB" id="F4SAD8"/>
<accession>F4SAD8</accession>
<dbReference type="InParanoid" id="F4SAD8"/>
<dbReference type="OrthoDB" id="10599304at2759"/>
<gene>
    <name evidence="2" type="ORF">MELLADRAFT_76089</name>
</gene>
<feature type="compositionally biased region" description="Low complexity" evidence="1">
    <location>
        <begin position="43"/>
        <end position="60"/>
    </location>
</feature>
<sequence>MSLNLVIPKSEMKLQETQEINPMIIESRSQEECHQIQREDSIPDSLPSLSTSPTRTQSTLHLTSLPKPNLNSWKSNQNLSLFRSPTELIYEPCSPSSWSSTSPHSNHRSMIGYFESVLLKPAHNRLISILNKSDTNSKELSVQLNKPLQNPSIDSTFEKLCLDSQADSISNGSGSGDSGSSSITLSSIHEAQSIKSSSSTILTDPHQNLHSNIVLNPTNQSITSDFDYIDTSSFLDSNLITPRKSSETQPNNDSSSKPIRPKLCPLLSPRFPKSPPTTNHHRRSTLSTLEKENVREGEERRSAYFSQKALMYGFGYEFNHVDSSRSRMMTVDGITDLMAKRLDLSFEALEEFNRLDGVQIRNRKGTSLVPQEGSLVDENDEVMDLIQDDERIEKDEFGFEELDGKLMENLDVHRLICITDWIKNIVK</sequence>
<dbReference type="RefSeq" id="XP_007418347.1">
    <property type="nucleotide sequence ID" value="XM_007418285.1"/>
</dbReference>